<accession>X1HQ86</accession>
<organism evidence="2">
    <name type="scientific">marine sediment metagenome</name>
    <dbReference type="NCBI Taxonomy" id="412755"/>
    <lineage>
        <taxon>unclassified sequences</taxon>
        <taxon>metagenomes</taxon>
        <taxon>ecological metagenomes</taxon>
    </lineage>
</organism>
<name>X1HQ86_9ZZZZ</name>
<keyword evidence="1" id="KW-0812">Transmembrane</keyword>
<proteinExistence type="predicted"/>
<comment type="caution">
    <text evidence="2">The sequence shown here is derived from an EMBL/GenBank/DDBJ whole genome shotgun (WGS) entry which is preliminary data.</text>
</comment>
<reference evidence="2" key="1">
    <citation type="journal article" date="2014" name="Front. Microbiol.">
        <title>High frequency of phylogenetically diverse reductive dehalogenase-homologous genes in deep subseafloor sedimentary metagenomes.</title>
        <authorList>
            <person name="Kawai M."/>
            <person name="Futagami T."/>
            <person name="Toyoda A."/>
            <person name="Takaki Y."/>
            <person name="Nishi S."/>
            <person name="Hori S."/>
            <person name="Arai W."/>
            <person name="Tsubouchi T."/>
            <person name="Morono Y."/>
            <person name="Uchiyama I."/>
            <person name="Ito T."/>
            <person name="Fujiyama A."/>
            <person name="Inagaki F."/>
            <person name="Takami H."/>
        </authorList>
    </citation>
    <scope>NUCLEOTIDE SEQUENCE</scope>
    <source>
        <strain evidence="2">Expedition CK06-06</strain>
    </source>
</reference>
<protein>
    <submittedName>
        <fullName evidence="2">Uncharacterized protein</fullName>
    </submittedName>
</protein>
<keyword evidence="1" id="KW-1133">Transmembrane helix</keyword>
<gene>
    <name evidence="2" type="ORF">S03H2_32879</name>
</gene>
<evidence type="ECO:0000256" key="1">
    <source>
        <dbReference type="SAM" id="Phobius"/>
    </source>
</evidence>
<feature type="transmembrane region" description="Helical" evidence="1">
    <location>
        <begin position="159"/>
        <end position="183"/>
    </location>
</feature>
<evidence type="ECO:0000313" key="2">
    <source>
        <dbReference type="EMBL" id="GAH59225.1"/>
    </source>
</evidence>
<dbReference type="AlphaFoldDB" id="X1HQ86"/>
<feature type="transmembrane region" description="Helical" evidence="1">
    <location>
        <begin position="32"/>
        <end position="56"/>
    </location>
</feature>
<sequence>MDSEKQPSQLFDNFLFPKIFQTFRMAIQPSKLIIAFLAIAIICLAGWIMDLIVVGTSSSQGEVGVFSTLWRTAAAGFHGVVSSLLLFDLPGVKANVVESIKAVVGTLRDHYIYCTIFCVITLAVISVAGGAICRIAALQFAQGEKPGLTEALRFAVKRFTSFFAAPLAPVGIIIFIGLFIFVLGLAGNIPRAGELIMGIGMLLALIAG</sequence>
<feature type="transmembrane region" description="Helical" evidence="1">
    <location>
        <begin position="68"/>
        <end position="90"/>
    </location>
</feature>
<feature type="transmembrane region" description="Helical" evidence="1">
    <location>
        <begin position="110"/>
        <end position="138"/>
    </location>
</feature>
<dbReference type="EMBL" id="BARU01019989">
    <property type="protein sequence ID" value="GAH59225.1"/>
    <property type="molecule type" value="Genomic_DNA"/>
</dbReference>
<feature type="non-terminal residue" evidence="2">
    <location>
        <position position="208"/>
    </location>
</feature>
<keyword evidence="1" id="KW-0472">Membrane</keyword>